<dbReference type="PANTHER" id="PTHR12704:SF2">
    <property type="entry name" value="GOLGI PHOSPHOPROTEIN 3 HOMOLOG SAURON"/>
    <property type="match status" value="1"/>
</dbReference>
<evidence type="ECO:0000256" key="4">
    <source>
        <dbReference type="ARBA" id="ARBA00023136"/>
    </source>
</evidence>
<comment type="caution">
    <text evidence="5">The sequence shown here is derived from an EMBL/GenBank/DDBJ whole genome shotgun (WGS) entry which is preliminary data.</text>
</comment>
<dbReference type="Pfam" id="PF05719">
    <property type="entry name" value="GPP34"/>
    <property type="match status" value="1"/>
</dbReference>
<evidence type="ECO:0000256" key="1">
    <source>
        <dbReference type="ARBA" id="ARBA00004255"/>
    </source>
</evidence>
<comment type="subcellular location">
    <subcellularLocation>
        <location evidence="1">Golgi apparatus membrane</location>
        <topology evidence="1">Peripheral membrane protein</topology>
        <orientation evidence="1">Cytoplasmic side</orientation>
    </subcellularLocation>
</comment>
<evidence type="ECO:0000256" key="2">
    <source>
        <dbReference type="ARBA" id="ARBA00023034"/>
    </source>
</evidence>
<dbReference type="PANTHER" id="PTHR12704">
    <property type="entry name" value="TRANS-GOLGI PROTEIN GMX33"/>
    <property type="match status" value="1"/>
</dbReference>
<gene>
    <name evidence="5" type="ORF">KEM10_06130</name>
</gene>
<dbReference type="Proteomes" id="UP000708576">
    <property type="component" value="Unassembled WGS sequence"/>
</dbReference>
<evidence type="ECO:0000313" key="6">
    <source>
        <dbReference type="Proteomes" id="UP000708576"/>
    </source>
</evidence>
<sequence length="229" mass="25724">MNLTLTEKLLLLALDDEKGVFNPWASGFEYALAGSILLEISMVGKIELTDKKIKPISNTLINDDLLMPYLNMISHSGKIRKIDYWISKMANKASDIKAVLTARLIKKRILREEEKKILWIFTSKRYPATNSKPENEVRRQLNAIVDNRATPEMEDLMLISLVDVCSLNNEVYGKEKAKASKKRIKKLVEQSKTNAMINSTVKEIHDAIMAAVVLMIATSVVTTNVSTGS</sequence>
<dbReference type="InterPro" id="IPR008628">
    <property type="entry name" value="GPP34-like"/>
</dbReference>
<accession>A0ABS5JSG8</accession>
<dbReference type="InterPro" id="IPR038261">
    <property type="entry name" value="GPP34-like_sf"/>
</dbReference>
<protein>
    <submittedName>
        <fullName evidence="5">GPP34 family phosphoprotein</fullName>
    </submittedName>
</protein>
<evidence type="ECO:0000256" key="3">
    <source>
        <dbReference type="ARBA" id="ARBA00023121"/>
    </source>
</evidence>
<evidence type="ECO:0000313" key="5">
    <source>
        <dbReference type="EMBL" id="MBS2097851.1"/>
    </source>
</evidence>
<keyword evidence="6" id="KW-1185">Reference proteome</keyword>
<dbReference type="Gene3D" id="1.10.3630.10">
    <property type="entry name" value="yeast vps74-n-term truncation variant domain like"/>
    <property type="match status" value="1"/>
</dbReference>
<keyword evidence="4" id="KW-0472">Membrane</keyword>
<name>A0ABS5JSG8_9BACT</name>
<dbReference type="EMBL" id="JAGUCO010000003">
    <property type="protein sequence ID" value="MBS2097851.1"/>
    <property type="molecule type" value="Genomic_DNA"/>
</dbReference>
<keyword evidence="2" id="KW-0333">Golgi apparatus</keyword>
<organism evidence="5 6">
    <name type="scientific">Carboxylicivirga linearis</name>
    <dbReference type="NCBI Taxonomy" id="1628157"/>
    <lineage>
        <taxon>Bacteria</taxon>
        <taxon>Pseudomonadati</taxon>
        <taxon>Bacteroidota</taxon>
        <taxon>Bacteroidia</taxon>
        <taxon>Marinilabiliales</taxon>
        <taxon>Marinilabiliaceae</taxon>
        <taxon>Carboxylicivirga</taxon>
    </lineage>
</organism>
<proteinExistence type="predicted"/>
<dbReference type="RefSeq" id="WP_212214845.1">
    <property type="nucleotide sequence ID" value="NZ_JAGUCO010000003.1"/>
</dbReference>
<keyword evidence="3" id="KW-0446">Lipid-binding</keyword>
<reference evidence="5 6" key="1">
    <citation type="journal article" date="2015" name="Int. J. Syst. Evol. Microbiol.">
        <title>Carboxylicivirga linearis sp. nov., isolated from a sea cucumber culture pond.</title>
        <authorList>
            <person name="Wang F.Q."/>
            <person name="Zhou Y.X."/>
            <person name="Lin X.Z."/>
            <person name="Chen G.J."/>
            <person name="Du Z.J."/>
        </authorList>
    </citation>
    <scope>NUCLEOTIDE SEQUENCE [LARGE SCALE GENOMIC DNA]</scope>
    <source>
        <strain evidence="5 6">FB218</strain>
    </source>
</reference>